<dbReference type="EMBL" id="MPUH01000640">
    <property type="protein sequence ID" value="OMJ76276.1"/>
    <property type="molecule type" value="Genomic_DNA"/>
</dbReference>
<dbReference type="PROSITE" id="PS50222">
    <property type="entry name" value="EF_HAND_2"/>
    <property type="match status" value="2"/>
</dbReference>
<evidence type="ECO:0000313" key="4">
    <source>
        <dbReference type="Proteomes" id="UP000187209"/>
    </source>
</evidence>
<sequence>MKIKRALQILMKDETKLNNLVKEAFSAIDRDGSGEIDDIELYEILKHVSQEDGGLCLEDVKAAMSELDTYNDGRITLEEFRAMVIAALNFLYQRESSS</sequence>
<evidence type="ECO:0000313" key="3">
    <source>
        <dbReference type="EMBL" id="OMJ76276.1"/>
    </source>
</evidence>
<dbReference type="GO" id="GO:0005509">
    <property type="term" value="F:calcium ion binding"/>
    <property type="evidence" value="ECO:0007669"/>
    <property type="project" value="InterPro"/>
</dbReference>
<feature type="domain" description="EF-hand" evidence="2">
    <location>
        <begin position="16"/>
        <end position="51"/>
    </location>
</feature>
<dbReference type="SMART" id="SM00054">
    <property type="entry name" value="EFh"/>
    <property type="match status" value="2"/>
</dbReference>
<dbReference type="PROSITE" id="PS00018">
    <property type="entry name" value="EF_HAND_1"/>
    <property type="match status" value="1"/>
</dbReference>
<dbReference type="SUPFAM" id="SSF47473">
    <property type="entry name" value="EF-hand"/>
    <property type="match status" value="1"/>
</dbReference>
<dbReference type="InterPro" id="IPR018247">
    <property type="entry name" value="EF_Hand_1_Ca_BS"/>
</dbReference>
<dbReference type="CDD" id="cd00051">
    <property type="entry name" value="EFh"/>
    <property type="match status" value="1"/>
</dbReference>
<dbReference type="Proteomes" id="UP000187209">
    <property type="component" value="Unassembled WGS sequence"/>
</dbReference>
<gene>
    <name evidence="3" type="ORF">SteCoe_24370</name>
</gene>
<keyword evidence="1" id="KW-0106">Calcium</keyword>
<keyword evidence="4" id="KW-1185">Reference proteome</keyword>
<dbReference type="Gene3D" id="1.10.238.10">
    <property type="entry name" value="EF-hand"/>
    <property type="match status" value="1"/>
</dbReference>
<evidence type="ECO:0000256" key="1">
    <source>
        <dbReference type="ARBA" id="ARBA00022837"/>
    </source>
</evidence>
<dbReference type="Pfam" id="PF13499">
    <property type="entry name" value="EF-hand_7"/>
    <property type="match status" value="1"/>
</dbReference>
<evidence type="ECO:0000259" key="2">
    <source>
        <dbReference type="PROSITE" id="PS50222"/>
    </source>
</evidence>
<protein>
    <recommendedName>
        <fullName evidence="2">EF-hand domain-containing protein</fullName>
    </recommendedName>
</protein>
<dbReference type="AlphaFoldDB" id="A0A1R2BHM2"/>
<dbReference type="OrthoDB" id="26525at2759"/>
<comment type="caution">
    <text evidence="3">The sequence shown here is derived from an EMBL/GenBank/DDBJ whole genome shotgun (WGS) entry which is preliminary data.</text>
</comment>
<reference evidence="3 4" key="1">
    <citation type="submission" date="2016-11" db="EMBL/GenBank/DDBJ databases">
        <title>The macronuclear genome of Stentor coeruleus: a giant cell with tiny introns.</title>
        <authorList>
            <person name="Slabodnick M."/>
            <person name="Ruby J.G."/>
            <person name="Reiff S.B."/>
            <person name="Swart E.C."/>
            <person name="Gosai S."/>
            <person name="Prabakaran S."/>
            <person name="Witkowska E."/>
            <person name="Larue G.E."/>
            <person name="Fisher S."/>
            <person name="Freeman R.M."/>
            <person name="Gunawardena J."/>
            <person name="Chu W."/>
            <person name="Stover N.A."/>
            <person name="Gregory B.D."/>
            <person name="Nowacki M."/>
            <person name="Derisi J."/>
            <person name="Roy S.W."/>
            <person name="Marshall W.F."/>
            <person name="Sood P."/>
        </authorList>
    </citation>
    <scope>NUCLEOTIDE SEQUENCE [LARGE SCALE GENOMIC DNA]</scope>
    <source>
        <strain evidence="3">WM001</strain>
    </source>
</reference>
<name>A0A1R2BHM2_9CILI</name>
<accession>A0A1R2BHM2</accession>
<feature type="domain" description="EF-hand" evidence="2">
    <location>
        <begin position="55"/>
        <end position="90"/>
    </location>
</feature>
<dbReference type="InterPro" id="IPR011992">
    <property type="entry name" value="EF-hand-dom_pair"/>
</dbReference>
<dbReference type="InterPro" id="IPR002048">
    <property type="entry name" value="EF_hand_dom"/>
</dbReference>
<proteinExistence type="predicted"/>
<organism evidence="3 4">
    <name type="scientific">Stentor coeruleus</name>
    <dbReference type="NCBI Taxonomy" id="5963"/>
    <lineage>
        <taxon>Eukaryota</taxon>
        <taxon>Sar</taxon>
        <taxon>Alveolata</taxon>
        <taxon>Ciliophora</taxon>
        <taxon>Postciliodesmatophora</taxon>
        <taxon>Heterotrichea</taxon>
        <taxon>Heterotrichida</taxon>
        <taxon>Stentoridae</taxon>
        <taxon>Stentor</taxon>
    </lineage>
</organism>